<dbReference type="InterPro" id="IPR007867">
    <property type="entry name" value="GMC_OxRtase_C"/>
</dbReference>
<feature type="domain" description="Glucose-methanol-choline oxidoreductase N-terminal" evidence="5">
    <location>
        <begin position="496"/>
        <end position="510"/>
    </location>
</feature>
<dbReference type="Pfam" id="PF05199">
    <property type="entry name" value="GMC_oxred_C"/>
    <property type="match status" value="1"/>
</dbReference>
<sequence length="807" mass="91183">MIRLVHRPSFHLSIGFAKAIFQNKKIKVFNVFFYFQKAALVLAVLFVFWTPAADAQIYVWVGKLIDLLLDASSIQSVLFPLYPDRQSEITLNDKFDFIIVGSSPSGSALASRLTENPNVNVLLLENGEEASKLTEIPIIAGAFGTTLYSWGYKTEDNAETLFDELKINRFEKDDSDFEENSTRPELFNQEELSDLIRNLNLPKDSSELLTSRLNEKNVLHPDTKITYYHNRDKRSFAILSQQGDMKAALVFAVLFVFWTPAADAQIYVWVGKLIDLLLDASSIQSVLFPLYPDRQPERFLSYILRLTVLLPGCTNHQIKWERGNALGGSTVINYMIWVRGNRRDYDNWADLGNPGWSYDDLLPLFKKIEDVHVVIKDEGYRGTGGPVTVTDVEWRTKVSGAYVEAAQQAGYSYVDYNGKEQLGVSYVQATTRRGRRDSAERAYLRPIRNRRNLKIQTKSKVTKVLIKDNAAYGVEYSHNGIRHKVYATKEVILSAGALNSPQLLMLSGIGPKEDLEPLGINVIKDLPVGKKMYDHAAFPGLVYTLNTSVSINTINEILNLANYARFLLFGRGFFTSIGGVEVLNYLQTNITSGSDPLHPDIELLILGGSLANDYGIVFRNMFNVSPKIYNAVFKPLENKYTYQCTPVLLHPKSYGSIKLRSNNPFDHPKFYANFFSDPENEDIRRLIVGIREFQRINSMPALQKYGATLVETPIPGCEDIVFNTDHYWECALRTVIGIYYHMTTTCKMGPERDSEAVVDSNLKVYGVDKLRVVDTSVVPIPQSTHNMAPAYVIGEKAAIILKEFYNI</sequence>
<evidence type="ECO:0000256" key="2">
    <source>
        <dbReference type="RuleBase" id="RU003968"/>
    </source>
</evidence>
<keyword evidence="3" id="KW-0472">Membrane</keyword>
<accession>A0A6P7GPM3</accession>
<feature type="domain" description="Glucose-methanol-choline oxidoreductase N-terminal" evidence="4">
    <location>
        <begin position="323"/>
        <end position="346"/>
    </location>
</feature>
<dbReference type="FunCoup" id="A0A6P7GPM3">
    <property type="interactions" value="34"/>
</dbReference>
<dbReference type="InterPro" id="IPR000172">
    <property type="entry name" value="GMC_OxRdtase_N"/>
</dbReference>
<dbReference type="Gene3D" id="3.30.560.10">
    <property type="entry name" value="Glucose Oxidase, domain 3"/>
    <property type="match status" value="2"/>
</dbReference>
<protein>
    <submittedName>
        <fullName evidence="6">Glucose dehydrogenase [FAD, quinone]-like</fullName>
    </submittedName>
</protein>
<name>A0A6P7GPM3_DIAVI</name>
<dbReference type="GO" id="GO:0050660">
    <property type="term" value="F:flavin adenine dinucleotide binding"/>
    <property type="evidence" value="ECO:0007669"/>
    <property type="project" value="InterPro"/>
</dbReference>
<evidence type="ECO:0000256" key="1">
    <source>
        <dbReference type="ARBA" id="ARBA00010790"/>
    </source>
</evidence>
<keyword evidence="2" id="KW-0274">FAD</keyword>
<keyword evidence="3" id="KW-1133">Transmembrane helix</keyword>
<feature type="transmembrane region" description="Helical" evidence="3">
    <location>
        <begin position="28"/>
        <end position="49"/>
    </location>
</feature>
<evidence type="ECO:0000259" key="4">
    <source>
        <dbReference type="PROSITE" id="PS00623"/>
    </source>
</evidence>
<gene>
    <name evidence="6" type="primary">LOC114340584</name>
</gene>
<dbReference type="Pfam" id="PF00732">
    <property type="entry name" value="GMC_oxred_N"/>
    <property type="match status" value="1"/>
</dbReference>
<dbReference type="SUPFAM" id="SSF54373">
    <property type="entry name" value="FAD-linked reductases, C-terminal domain"/>
    <property type="match status" value="1"/>
</dbReference>
<dbReference type="GO" id="GO:0016614">
    <property type="term" value="F:oxidoreductase activity, acting on CH-OH group of donors"/>
    <property type="evidence" value="ECO:0007669"/>
    <property type="project" value="InterPro"/>
</dbReference>
<dbReference type="AlphaFoldDB" id="A0A6P7GPM3"/>
<dbReference type="SUPFAM" id="SSF51905">
    <property type="entry name" value="FAD/NAD(P)-binding domain"/>
    <property type="match status" value="1"/>
</dbReference>
<evidence type="ECO:0000259" key="5">
    <source>
        <dbReference type="PROSITE" id="PS00624"/>
    </source>
</evidence>
<dbReference type="InterPro" id="IPR012132">
    <property type="entry name" value="GMC_OxRdtase"/>
</dbReference>
<dbReference type="InParanoid" id="A0A6P7GPM3"/>
<proteinExistence type="inferred from homology"/>
<dbReference type="PROSITE" id="PS00623">
    <property type="entry name" value="GMC_OXRED_1"/>
    <property type="match status" value="1"/>
</dbReference>
<dbReference type="PANTHER" id="PTHR11552:SF208">
    <property type="entry name" value="RE36204P-RELATED"/>
    <property type="match status" value="1"/>
</dbReference>
<dbReference type="RefSeq" id="XP_028147153.1">
    <property type="nucleotide sequence ID" value="XM_028291352.1"/>
</dbReference>
<comment type="similarity">
    <text evidence="1 2">Belongs to the GMC oxidoreductase family.</text>
</comment>
<keyword evidence="2" id="KW-0285">Flavoprotein</keyword>
<organism evidence="6">
    <name type="scientific">Diabrotica virgifera virgifera</name>
    <name type="common">western corn rootworm</name>
    <dbReference type="NCBI Taxonomy" id="50390"/>
    <lineage>
        <taxon>Eukaryota</taxon>
        <taxon>Metazoa</taxon>
        <taxon>Ecdysozoa</taxon>
        <taxon>Arthropoda</taxon>
        <taxon>Hexapoda</taxon>
        <taxon>Insecta</taxon>
        <taxon>Pterygota</taxon>
        <taxon>Neoptera</taxon>
        <taxon>Endopterygota</taxon>
        <taxon>Coleoptera</taxon>
        <taxon>Polyphaga</taxon>
        <taxon>Cucujiformia</taxon>
        <taxon>Chrysomeloidea</taxon>
        <taxon>Chrysomelidae</taxon>
        <taxon>Galerucinae</taxon>
        <taxon>Diabroticina</taxon>
        <taxon>Diabroticites</taxon>
        <taxon>Diabrotica</taxon>
    </lineage>
</organism>
<dbReference type="InterPro" id="IPR036188">
    <property type="entry name" value="FAD/NAD-bd_sf"/>
</dbReference>
<evidence type="ECO:0000256" key="3">
    <source>
        <dbReference type="SAM" id="Phobius"/>
    </source>
</evidence>
<dbReference type="PROSITE" id="PS00624">
    <property type="entry name" value="GMC_OXRED_2"/>
    <property type="match status" value="1"/>
</dbReference>
<dbReference type="Gene3D" id="3.50.50.60">
    <property type="entry name" value="FAD/NAD(P)-binding domain"/>
    <property type="match status" value="2"/>
</dbReference>
<keyword evidence="3" id="KW-0812">Transmembrane</keyword>
<evidence type="ECO:0000313" key="6">
    <source>
        <dbReference type="RefSeq" id="XP_028147153.1"/>
    </source>
</evidence>
<reference evidence="6" key="1">
    <citation type="submission" date="2025-08" db="UniProtKB">
        <authorList>
            <consortium name="RefSeq"/>
        </authorList>
    </citation>
    <scope>IDENTIFICATION</scope>
    <source>
        <tissue evidence="6">Whole insect</tissue>
    </source>
</reference>
<dbReference type="PANTHER" id="PTHR11552">
    <property type="entry name" value="GLUCOSE-METHANOL-CHOLINE GMC OXIDOREDUCTASE"/>
    <property type="match status" value="1"/>
</dbReference>